<feature type="domain" description="VWFD" evidence="12">
    <location>
        <begin position="3198"/>
        <end position="3360"/>
    </location>
</feature>
<dbReference type="GO" id="GO:0006869">
    <property type="term" value="P:lipid transport"/>
    <property type="evidence" value="ECO:0007669"/>
    <property type="project" value="UniProtKB-KW"/>
</dbReference>
<keyword evidence="4 10" id="KW-0732">Signal</keyword>
<proteinExistence type="predicted"/>
<dbReference type="Gene3D" id="2.20.80.10">
    <property type="entry name" value="Lipovitellin-phosvitin complex, chain A, domain 4"/>
    <property type="match status" value="1"/>
</dbReference>
<evidence type="ECO:0000256" key="2">
    <source>
        <dbReference type="ARBA" id="ARBA00022448"/>
    </source>
</evidence>
<dbReference type="InterPro" id="IPR009454">
    <property type="entry name" value="Lipid_transpt_open_b-sht"/>
</dbReference>
<feature type="domain" description="Vitellogenin" evidence="11">
    <location>
        <begin position="42"/>
        <end position="665"/>
    </location>
</feature>
<dbReference type="InterPro" id="IPR015817">
    <property type="entry name" value="Vitellinogen_open_b-sht_sub1"/>
</dbReference>
<evidence type="ECO:0000259" key="12">
    <source>
        <dbReference type="PROSITE" id="PS51233"/>
    </source>
</evidence>
<dbReference type="SMART" id="SM01169">
    <property type="entry name" value="DUF1943"/>
    <property type="match status" value="1"/>
</dbReference>
<sequence>MELTPVIFLALVAGCWAGPIAETISTEYTCATTCTGPSKFSYRSETTYVYQYDVETKTAVMGSFDHHSGLHMSAKVHIEVLNQCEFVMRLSDVVLSETNPDSPMEMKTLDSEFSRAMERNLLHFSFQDGRVEELCPATGDASWVLNVKRGVLSMFQNNMENLQNDQKVKETDVSGDCDTEYTVGEGDRYTTIVKKSKNLLGCRNRQEAQTTIQGFPYTSSSDIQSQPILYGTHECEQEINTRTQTIISAICRESYKFLPFSRESSGAVTNSTQKLTYVEERSGVSAQKPVDNRATLLFEHVNGVISSAQSIAEVEGRLVDICLNTKSGIQPQTPSLFAGLVYSLRKLDAASIKQLYQEIQRGSICPENNVRLSKFFLDAIPMVGTSSSLRMLTRLIVNKDVTGIEAEMWMTTMAFIQKPTMEMLTEIKPLLTMEDVNGKAMLAVSSLVNRLCLFNDACDSDPAVNEIISTLESKIGSRCRVNDATMKTVLLSLRAIGNAGHAHKAIPTLTKCFTPTTNPMEIRLSAVEAFRRISCNADWRAIEALFQNKEEDSELRIAAYRSLMECPTTNRLDIIKNTLQTEEVNQVGSYIWSHLTNFMETSDRHKQEIRSILEDDVLQKEFDLDKRKFSRNYEKSFFFEMMNTGAKFEGDLIWSTKSFIPRFGMVNLTIDLFGNTLNLLQLGGRLEGLEYFIESYFGPDGYFGENHQAAESTAVRSIRPEKISKIDRRLKSTLDQLKGSLYMRVFGNELRYISFNGQQPTGTGQDFDIFEMIRKISKGGDYTLSESFMFLDSSVIIPTSAGFPLNFTVNGTATFELKANGKFDIRTLSSDFEISGLIQPSGAIELLSTMSVDAFVTKSGLKMVSTLHTSSALQGKVQLSNGSVFVAELDMPQEKMNIISVKTAFFTVHRDVEKEQKMITNNRQTQRFCSGADLSKIVGLELCGELEFPNATMEANAPYFPLTGPVNMGLTLYKSDAHTGYRFQAKSIHTFVNSLLHLSFDTPGSRVNRALTADFRMNTDFQMDHNGTLLMDTPSLEISTPYTGTVSVKGVVKYNPFFPFLFMNENVAIPVIEIKYSISVGEDEYSLETRIEIEQIRPDLIVNPILSIRTPKGELVALGGSVSFIKEKGCNVNLVLDKAFQEQVSIKGTILTNTNKRGSSLTANVDVKSSLMKLILKGKFDDKPKRSLSSDIRLAYFIKPDTHNHIKFVTKLFDMSTKTLTKFRTKANLNVKKNPELNFKALMEMNHNYKHSEFDADINYGPDFKDQNRSIEVSAQLNHDIKGWEGASADGSINLKHSGQGLNFLLKGSHKHDRHELDSSVYLRMGKLTFDSSLRLSNNTKDMMSIAGEFALSIPGTDIKLTNTLTQAEKSTYTNDMNINVGKTSKNRIVTTVQITDDKTMQITLDVIFSAMQPMKVKGKYHLNQGNQRVQLEMIKDQLKYIVTVTGQTSPQYKIVMDTQYPTRHVIATLDGSRTGDTYNGSFDLKWDVDRDDSLSITLIGKGRFASIRGFEGSLTTRYPSREIILNVRHLADTKYISSIDFQWEPKKVLSLQGSLTQRTAAKSSQLVADIGFSSPFHGYRDVSLKVRNTSDPSHISYDIDFAWNPSNKISTAMSLKVPVSARNIDVKIFAKTPFNGFQQIMATLVHSVSDSSQTSAQLSWDKEFVKAYISFISNGNAYRRNMNGKPDVKSSSKSFKIISLSDTHKDDGHADASFGVEKPEVDVTFHSDKNIEGTLTIGSTSFKTIRVTFTHSGPLNAFRSHAESSFGDKKVESDIQFSWSTIVEGRFSLQSPWFSPIKASFEHSGAVSDFKSHAEVTLGSRTTSGDVRLNLLGKISGSMSVQSPVFDDVIATLEYNGDISNMRLEVTLSSENGRFSAMTVFVTQPNFNLEVVVATPVQGCERTSIAIRYDGYQTNFKCHAEIFIANKRSEGDLIFKIQPKLEGNIIVKTPFFKDTSIKFDAATSSASLEAHSTMLYGGERIFHLDANYQADNVIIANIEMTTLLQGFRQLGGNFNFDGNLRRFQTSFELRKETEKLISTRAMFESDNKLSGQLIFLTPVTSLLTGNFNHDGQLSDFKSDFDFNYGEMRMYANVMFRAAPTEGSIEIKTSFMSDTSGSFRFDGQPNNFKIHVNGKALGETGSSDMSFTTDNGITGNIKVQSSIPRLDNIEGSFSHVMGYKNIESNAKIYYSPGKAYEINGRVSWRKILEGTVIIKSPIVDWEQTSISVRHQGSFPNIQTHAEMIQSLQKFEIEVTLAFDGSSVGAIFIKTPITDFENMGVSFRRVGELSNLVAEAKVTYASQKTISGSYNHNIIGNKLQTRAIFTNPYTEDITLSYNQDGDFNNFASTLDAYMDSQNGLSTELIFKKSLQTIDIKSTATLILEETSISSRLALRHDGQFSNFKTTASANFMGKESKVEASLKSNSIIQGSMSIQTPLENFKDILLSFEHSWNLGKISTSGSIKYDVIKTIEWDFSHYEYNWHQLRTSLEVRTPFTGYEYNKVSYEHNGNKNGFRCNSQINCARLNITALFQASNIPMNFGLDVKTSILGYEEMSMKGKLESRSGMYSSEAKIYLSRDKVISLAGSVDLTVTPMTGKLQLTTPLQGFESMEARISHSGEWRNFETAIYLNTPFASTISTSLNFKHVNTRNGFSSHANFNWGSPVSQMMGYELSLDQETSRLKVRLFFPSRTLALMGTKRTNTYTSHTEGSFLWDADSDPNKKIAFTADIKPQDDFLKADVTLMMPTIGKDFKLGSEMVLNRRAVFFDGKTQLSFSTDSRKTLSVFTRLVDLSSGSFSKNYSFSLGISHPYSSVDISLKSHAGSSSDRVSAGFDLSYLTVRGETKSIGFNGELDSVRKQMTFKADTPLQNIQISGNFSTEAPYIVILRNVFDMTTELSLDPVGRAINVHMNYDIDNPRDALHTSARYINSSAVAAEMYHVTSSSGRITDGMVSLRLNTATLLHSRVHWRPSIFRDLRTFINVKSEKYMVNFQNTLIELRKNVHDEIYLKSRRINQVFDEDFAAFRQDLEALQAMYENNDYHLKDIVDSIIIKYQELNQLSVDYLVPSKKWTDYHIERMILPVEKELNGKNAYKYWEIEENVKLVLRKIYLTIHRAVEEELTFMEHFVNMSNSGITVYDPVNGEIQADIYLPIPLQSLDVLPVLNIRKYSNRINSYLPGSFDISFYIPDSDYKNWLPPYKGQATLEGSQITTFDGKTYTLSSSCTFILARDFKNGNFSIILKNDNEKEIIIIFQGKTIEMLKGGKILVDAEPKDMPYRYNNVLISTDGSMVTLDAKNNFRVDYSTLLDRYVFTMSGWYFGKIAGLLGSYDNEPSNDFITSFGKVIDDERRFSSTWDVGSGSCP</sequence>
<protein>
    <recommendedName>
        <fullName evidence="15">Apolipophorin</fullName>
    </recommendedName>
</protein>
<accession>A0ABD3WFZ1</accession>
<keyword evidence="7" id="KW-1015">Disulfide bond</keyword>
<dbReference type="InterPro" id="IPR050733">
    <property type="entry name" value="Vitellogenin/Apolipophorin"/>
</dbReference>
<dbReference type="Gene3D" id="1.25.10.20">
    <property type="entry name" value="Vitellinogen, superhelical"/>
    <property type="match status" value="1"/>
</dbReference>
<keyword evidence="3" id="KW-0964">Secreted</keyword>
<evidence type="ECO:0008006" key="15">
    <source>
        <dbReference type="Google" id="ProtNLM"/>
    </source>
</evidence>
<dbReference type="Pfam" id="PF06448">
    <property type="entry name" value="DUF1081"/>
    <property type="match status" value="1"/>
</dbReference>
<evidence type="ECO:0000256" key="4">
    <source>
        <dbReference type="ARBA" id="ARBA00022729"/>
    </source>
</evidence>
<dbReference type="PROSITE" id="PS51211">
    <property type="entry name" value="VITELLOGENIN"/>
    <property type="match status" value="1"/>
</dbReference>
<organism evidence="13 14">
    <name type="scientific">Sinanodonta woodiana</name>
    <name type="common">Chinese pond mussel</name>
    <name type="synonym">Anodonta woodiana</name>
    <dbReference type="NCBI Taxonomy" id="1069815"/>
    <lineage>
        <taxon>Eukaryota</taxon>
        <taxon>Metazoa</taxon>
        <taxon>Spiralia</taxon>
        <taxon>Lophotrochozoa</taxon>
        <taxon>Mollusca</taxon>
        <taxon>Bivalvia</taxon>
        <taxon>Autobranchia</taxon>
        <taxon>Heteroconchia</taxon>
        <taxon>Palaeoheterodonta</taxon>
        <taxon>Unionida</taxon>
        <taxon>Unionoidea</taxon>
        <taxon>Unionidae</taxon>
        <taxon>Unioninae</taxon>
        <taxon>Sinanodonta</taxon>
    </lineage>
</organism>
<dbReference type="InterPro" id="IPR015819">
    <property type="entry name" value="Lipid_transp_b-sht_shell"/>
</dbReference>
<reference evidence="13 14" key="1">
    <citation type="submission" date="2024-11" db="EMBL/GenBank/DDBJ databases">
        <title>Chromosome-level genome assembly of the freshwater bivalve Anodonta woodiana.</title>
        <authorList>
            <person name="Chen X."/>
        </authorList>
    </citation>
    <scope>NUCLEOTIDE SEQUENCE [LARGE SCALE GENOMIC DNA]</scope>
    <source>
        <strain evidence="13">MN2024</strain>
        <tissue evidence="13">Gills</tissue>
    </source>
</reference>
<dbReference type="SMART" id="SM00216">
    <property type="entry name" value="VWD"/>
    <property type="match status" value="1"/>
</dbReference>
<comment type="caution">
    <text evidence="13">The sequence shown here is derived from an EMBL/GenBank/DDBJ whole genome shotgun (WGS) entry which is preliminary data.</text>
</comment>
<dbReference type="GO" id="GO:0045735">
    <property type="term" value="F:nutrient reservoir activity"/>
    <property type="evidence" value="ECO:0007669"/>
    <property type="project" value="UniProtKB-KW"/>
</dbReference>
<dbReference type="Pfam" id="PF01347">
    <property type="entry name" value="Vitellogenin_N"/>
    <property type="match status" value="1"/>
</dbReference>
<keyword evidence="2" id="KW-0813">Transport</keyword>
<dbReference type="Gene3D" id="2.30.230.10">
    <property type="entry name" value="Lipovitellin, beta-sheet shell regions, chain A"/>
    <property type="match status" value="1"/>
</dbReference>
<dbReference type="GO" id="GO:0005576">
    <property type="term" value="C:extracellular region"/>
    <property type="evidence" value="ECO:0007669"/>
    <property type="project" value="UniProtKB-SubCell"/>
</dbReference>
<evidence type="ECO:0000256" key="3">
    <source>
        <dbReference type="ARBA" id="ARBA00022525"/>
    </source>
</evidence>
<dbReference type="Proteomes" id="UP001634394">
    <property type="component" value="Unassembled WGS sequence"/>
</dbReference>
<comment type="subcellular location">
    <subcellularLocation>
        <location evidence="1">Secreted</location>
    </subcellularLocation>
</comment>
<comment type="caution">
    <text evidence="9">Lacks conserved residue(s) required for the propagation of feature annotation.</text>
</comment>
<dbReference type="SMART" id="SM00638">
    <property type="entry name" value="LPD_N"/>
    <property type="match status" value="1"/>
</dbReference>
<feature type="chain" id="PRO_5044860755" description="Apolipophorin" evidence="10">
    <location>
        <begin position="18"/>
        <end position="3360"/>
    </location>
</feature>
<keyword evidence="8" id="KW-0325">Glycoprotein</keyword>
<name>A0ABD3WFZ1_SINWO</name>
<dbReference type="PANTHER" id="PTHR23345:SF15">
    <property type="entry name" value="VITELLOGENIN 1-RELATED"/>
    <property type="match status" value="1"/>
</dbReference>
<dbReference type="Gene3D" id="2.20.50.20">
    <property type="entry name" value="Lipovitellin. Chain A, domain 3"/>
    <property type="match status" value="1"/>
</dbReference>
<evidence type="ECO:0000256" key="7">
    <source>
        <dbReference type="ARBA" id="ARBA00023157"/>
    </source>
</evidence>
<keyword evidence="6" id="KW-0445">Lipid transport</keyword>
<evidence type="ECO:0000259" key="11">
    <source>
        <dbReference type="PROSITE" id="PS51211"/>
    </source>
</evidence>
<evidence type="ECO:0000313" key="14">
    <source>
        <dbReference type="Proteomes" id="UP001634394"/>
    </source>
</evidence>
<dbReference type="InterPro" id="IPR011030">
    <property type="entry name" value="Lipovitellin_superhlx_dom"/>
</dbReference>
<feature type="signal peptide" evidence="10">
    <location>
        <begin position="1"/>
        <end position="17"/>
    </location>
</feature>
<dbReference type="InterPro" id="IPR015816">
    <property type="entry name" value="Vitellinogen_b-sht_N"/>
</dbReference>
<gene>
    <name evidence="13" type="ORF">ACJMK2_039447</name>
</gene>
<evidence type="ECO:0000256" key="1">
    <source>
        <dbReference type="ARBA" id="ARBA00004613"/>
    </source>
</evidence>
<evidence type="ECO:0000256" key="9">
    <source>
        <dbReference type="PROSITE-ProRule" id="PRU00557"/>
    </source>
</evidence>
<evidence type="ECO:0000256" key="10">
    <source>
        <dbReference type="SAM" id="SignalP"/>
    </source>
</evidence>
<evidence type="ECO:0000256" key="6">
    <source>
        <dbReference type="ARBA" id="ARBA00023055"/>
    </source>
</evidence>
<dbReference type="Pfam" id="PF09172">
    <property type="entry name" value="Vit_open_b-sht"/>
    <property type="match status" value="1"/>
</dbReference>
<dbReference type="InterPro" id="IPR015255">
    <property type="entry name" value="Vitellinogen_open_b-sht"/>
</dbReference>
<keyword evidence="14" id="KW-1185">Reference proteome</keyword>
<dbReference type="EMBL" id="JBJQND010000007">
    <property type="protein sequence ID" value="KAL3871450.1"/>
    <property type="molecule type" value="Genomic_DNA"/>
</dbReference>
<dbReference type="SUPFAM" id="SSF48431">
    <property type="entry name" value="Lipovitellin-phosvitin complex, superhelical domain"/>
    <property type="match status" value="1"/>
</dbReference>
<keyword evidence="5" id="KW-0758">Storage protein</keyword>
<evidence type="ECO:0000313" key="13">
    <source>
        <dbReference type="EMBL" id="KAL3871450.1"/>
    </source>
</evidence>
<dbReference type="Pfam" id="PF00094">
    <property type="entry name" value="VWD"/>
    <property type="match status" value="1"/>
</dbReference>
<dbReference type="PROSITE" id="PS51233">
    <property type="entry name" value="VWFD"/>
    <property type="match status" value="1"/>
</dbReference>
<evidence type="ECO:0000256" key="8">
    <source>
        <dbReference type="ARBA" id="ARBA00023180"/>
    </source>
</evidence>
<dbReference type="InterPro" id="IPR001846">
    <property type="entry name" value="VWF_type-D"/>
</dbReference>
<evidence type="ECO:0000256" key="5">
    <source>
        <dbReference type="ARBA" id="ARBA00022761"/>
    </source>
</evidence>
<dbReference type="SUPFAM" id="SSF56968">
    <property type="entry name" value="Lipovitellin-phosvitin complex, beta-sheet shell regions"/>
    <property type="match status" value="2"/>
</dbReference>
<dbReference type="PANTHER" id="PTHR23345">
    <property type="entry name" value="VITELLOGENIN-RELATED"/>
    <property type="match status" value="1"/>
</dbReference>
<dbReference type="InterPro" id="IPR001747">
    <property type="entry name" value="Vitellogenin_N"/>
</dbReference>